<protein>
    <submittedName>
        <fullName evidence="1">Uncharacterized protein</fullName>
    </submittedName>
</protein>
<dbReference type="EMBL" id="VWSJ01000007">
    <property type="protein sequence ID" value="MSN96177.1"/>
    <property type="molecule type" value="Genomic_DNA"/>
</dbReference>
<name>A0A6L5WIU3_9BACT</name>
<evidence type="ECO:0000313" key="2">
    <source>
        <dbReference type="Proteomes" id="UP000476338"/>
    </source>
</evidence>
<dbReference type="Proteomes" id="UP000476338">
    <property type="component" value="Unassembled WGS sequence"/>
</dbReference>
<comment type="caution">
    <text evidence="1">The sequence shown here is derived from an EMBL/GenBank/DDBJ whole genome shotgun (WGS) entry which is preliminary data.</text>
</comment>
<dbReference type="RefSeq" id="WP_154570443.1">
    <property type="nucleotide sequence ID" value="NZ_VWSJ01000007.1"/>
</dbReference>
<proteinExistence type="predicted"/>
<gene>
    <name evidence="1" type="ORF">F1B92_03025</name>
</gene>
<reference evidence="1 2" key="1">
    <citation type="submission" date="2019-09" db="EMBL/GenBank/DDBJ databases">
        <authorList>
            <person name="Silva M."/>
            <person name="Pereira G."/>
            <person name="Lopes-Da-Costa L."/>
            <person name="Silva E."/>
        </authorList>
    </citation>
    <scope>NUCLEOTIDE SEQUENCE [LARGE SCALE GENOMIC DNA]</scope>
    <source>
        <strain evidence="1 2">FMV-PI01</strain>
    </source>
</reference>
<sequence length="227" mass="26644">MCNFENDASPKEIIVCAMREIAEFMKPDGFHFIKSKLEIRKVFDFMVCISAQMNRHNKRGISAEALLICSISDKSKKECFWSKGLAISNKKEDSLRWWEFCGIESYEQSMNEIKKILSERFLPFIRLMEYAPMEMIQKVAEKGFCIFADEPLYDSAFRVPTNFLLKYGTHEQLTMAFQNYIDKHQLPFVKTNMEKAIALLKENKEVINNGEKNYAEFIVKHNIELKF</sequence>
<dbReference type="AlphaFoldDB" id="A0A6L5WIU3"/>
<keyword evidence="2" id="KW-1185">Reference proteome</keyword>
<accession>A0A6L5WIU3</accession>
<organism evidence="1 2">
    <name type="scientific">Campylobacter portucalensis</name>
    <dbReference type="NCBI Taxonomy" id="2608384"/>
    <lineage>
        <taxon>Bacteria</taxon>
        <taxon>Pseudomonadati</taxon>
        <taxon>Campylobacterota</taxon>
        <taxon>Epsilonproteobacteria</taxon>
        <taxon>Campylobacterales</taxon>
        <taxon>Campylobacteraceae</taxon>
        <taxon>Campylobacter</taxon>
    </lineage>
</organism>
<evidence type="ECO:0000313" key="1">
    <source>
        <dbReference type="EMBL" id="MSN96177.1"/>
    </source>
</evidence>
<reference evidence="1 2" key="2">
    <citation type="submission" date="2020-03" db="EMBL/GenBank/DDBJ databases">
        <title>Campylobacter portucalensis sp. nov., a new species of Campylobacter isolated from the reproductive tract of bulls.</title>
        <authorList>
            <person name="Silva M.F."/>
            <person name="Pereira G."/>
            <person name="Carneiro C."/>
            <person name="Hemphill A."/>
            <person name="Mateus L."/>
            <person name="Lopes-Da-Costa L."/>
            <person name="Silva E."/>
        </authorList>
    </citation>
    <scope>NUCLEOTIDE SEQUENCE [LARGE SCALE GENOMIC DNA]</scope>
    <source>
        <strain evidence="1 2">FMV-PI01</strain>
    </source>
</reference>